<dbReference type="STRING" id="356305.SAMN05421841_3415"/>
<feature type="domain" description="Hemerythrin-like" evidence="1">
    <location>
        <begin position="37"/>
        <end position="117"/>
    </location>
</feature>
<dbReference type="Gene3D" id="1.20.120.520">
    <property type="entry name" value="nmb1532 protein domain like"/>
    <property type="match status" value="1"/>
</dbReference>
<accession>A0A1I0S190</accession>
<evidence type="ECO:0000313" key="3">
    <source>
        <dbReference type="Proteomes" id="UP000199469"/>
    </source>
</evidence>
<protein>
    <submittedName>
        <fullName evidence="2">Hemerythrin HHE cation binding domain-containing protein</fullName>
    </submittedName>
</protein>
<dbReference type="EMBL" id="FOIU01000003">
    <property type="protein sequence ID" value="SEW47028.1"/>
    <property type="molecule type" value="Genomic_DNA"/>
</dbReference>
<dbReference type="Proteomes" id="UP000199469">
    <property type="component" value="Unassembled WGS sequence"/>
</dbReference>
<name>A0A1I0S190_9FLAO</name>
<keyword evidence="3" id="KW-1185">Reference proteome</keyword>
<evidence type="ECO:0000259" key="1">
    <source>
        <dbReference type="Pfam" id="PF01814"/>
    </source>
</evidence>
<evidence type="ECO:0000313" key="2">
    <source>
        <dbReference type="EMBL" id="SEW47028.1"/>
    </source>
</evidence>
<reference evidence="3" key="1">
    <citation type="submission" date="2016-10" db="EMBL/GenBank/DDBJ databases">
        <authorList>
            <person name="Varghese N."/>
            <person name="Submissions S."/>
        </authorList>
    </citation>
    <scope>NUCLEOTIDE SEQUENCE [LARGE SCALE GENOMIC DNA]</scope>
    <source>
        <strain evidence="3">DSM 17724</strain>
    </source>
</reference>
<dbReference type="Pfam" id="PF01814">
    <property type="entry name" value="Hemerythrin"/>
    <property type="match status" value="1"/>
</dbReference>
<gene>
    <name evidence="2" type="ORF">SAMN05421841_3415</name>
</gene>
<dbReference type="AlphaFoldDB" id="A0A1I0S190"/>
<proteinExistence type="predicted"/>
<dbReference type="OrthoDB" id="9793254at2"/>
<organism evidence="2 3">
    <name type="scientific">Chryseobacterium wanjuense</name>
    <dbReference type="NCBI Taxonomy" id="356305"/>
    <lineage>
        <taxon>Bacteria</taxon>
        <taxon>Pseudomonadati</taxon>
        <taxon>Bacteroidota</taxon>
        <taxon>Flavobacteriia</taxon>
        <taxon>Flavobacteriales</taxon>
        <taxon>Weeksellaceae</taxon>
        <taxon>Chryseobacterium group</taxon>
        <taxon>Chryseobacterium</taxon>
    </lineage>
</organism>
<dbReference type="InterPro" id="IPR012312">
    <property type="entry name" value="Hemerythrin-like"/>
</dbReference>
<sequence length="150" mass="18507">MKRNQNIILLSRDHHFGLLCSWKIRQGLKKEIETDRIKKYILHFWHNYLEEHFREEEQILCAYLEDEYTERIRSEHAQIKVLASQIEHSEDTRLLSDFAELLEQHIRFEERNWFPHLEEKLNNAVLNWIGKELDHIHPEKKEVYADEFWK</sequence>
<dbReference type="RefSeq" id="WP_062676326.1">
    <property type="nucleotide sequence ID" value="NZ_FOIU01000003.1"/>
</dbReference>